<dbReference type="Proteomes" id="UP000322917">
    <property type="component" value="Unassembled WGS sequence"/>
</dbReference>
<comment type="function">
    <text evidence="1 6">Required for the transposition of the insertion element.</text>
</comment>
<keyword evidence="3 6" id="KW-0815">Transposition</keyword>
<evidence type="ECO:0000256" key="3">
    <source>
        <dbReference type="ARBA" id="ARBA00022578"/>
    </source>
</evidence>
<accession>A0A1M6A3E7</accession>
<reference evidence="7 8" key="1">
    <citation type="submission" date="2016-11" db="EMBL/GenBank/DDBJ databases">
        <authorList>
            <person name="Varghese N."/>
            <person name="Submissions S."/>
        </authorList>
    </citation>
    <scope>NUCLEOTIDE SEQUENCE [LARGE SCALE GENOMIC DNA]</scope>
    <source>
        <strain evidence="7 8">DSM 15287</strain>
    </source>
</reference>
<evidence type="ECO:0000256" key="4">
    <source>
        <dbReference type="ARBA" id="ARBA00023125"/>
    </source>
</evidence>
<dbReference type="PANTHER" id="PTHR33217:SF8">
    <property type="entry name" value="MUTATOR FAMILY TRANSPOSASE"/>
    <property type="match status" value="1"/>
</dbReference>
<keyword evidence="8" id="KW-1185">Reference proteome</keyword>
<evidence type="ECO:0000313" key="8">
    <source>
        <dbReference type="Proteomes" id="UP000322917"/>
    </source>
</evidence>
<evidence type="ECO:0000256" key="1">
    <source>
        <dbReference type="ARBA" id="ARBA00002190"/>
    </source>
</evidence>
<dbReference type="PANTHER" id="PTHR33217">
    <property type="entry name" value="TRANSPOSASE FOR INSERTION SEQUENCE ELEMENT IS1081"/>
    <property type="match status" value="1"/>
</dbReference>
<dbReference type="GO" id="GO:0003677">
    <property type="term" value="F:DNA binding"/>
    <property type="evidence" value="ECO:0007669"/>
    <property type="project" value="UniProtKB-UniRule"/>
</dbReference>
<dbReference type="EMBL" id="FQZD01000004">
    <property type="protein sequence ID" value="SHI30980.1"/>
    <property type="molecule type" value="Genomic_DNA"/>
</dbReference>
<dbReference type="GO" id="GO:0004803">
    <property type="term" value="F:transposase activity"/>
    <property type="evidence" value="ECO:0007669"/>
    <property type="project" value="UniProtKB-UniRule"/>
</dbReference>
<evidence type="ECO:0000256" key="2">
    <source>
        <dbReference type="ARBA" id="ARBA00010961"/>
    </source>
</evidence>
<organism evidence="7 8">
    <name type="scientific">Propionispora hippei DSM 15287</name>
    <dbReference type="NCBI Taxonomy" id="1123003"/>
    <lineage>
        <taxon>Bacteria</taxon>
        <taxon>Bacillati</taxon>
        <taxon>Bacillota</taxon>
        <taxon>Negativicutes</taxon>
        <taxon>Selenomonadales</taxon>
        <taxon>Sporomusaceae</taxon>
        <taxon>Propionispora</taxon>
    </lineage>
</organism>
<name>A0A1M6A3E7_9FIRM</name>
<keyword evidence="4 6" id="KW-0238">DNA-binding</keyword>
<evidence type="ECO:0000256" key="6">
    <source>
        <dbReference type="RuleBase" id="RU365089"/>
    </source>
</evidence>
<dbReference type="InterPro" id="IPR001207">
    <property type="entry name" value="Transposase_mutator"/>
</dbReference>
<keyword evidence="6" id="KW-0814">Transposable element</keyword>
<dbReference type="GO" id="GO:0006313">
    <property type="term" value="P:DNA transposition"/>
    <property type="evidence" value="ECO:0007669"/>
    <property type="project" value="UniProtKB-UniRule"/>
</dbReference>
<protein>
    <recommendedName>
        <fullName evidence="6">Mutator family transposase</fullName>
    </recommendedName>
</protein>
<evidence type="ECO:0000313" key="7">
    <source>
        <dbReference type="EMBL" id="SHI30980.1"/>
    </source>
</evidence>
<comment type="similarity">
    <text evidence="2 6">Belongs to the transposase mutator family.</text>
</comment>
<sequence>MAFPTTEVQRCIIHQIRSSTRYVSYKDVKQFTADLKPVYKASTEETALSALDEFEAKWGGKYPLAVKSWRVNWNELSTMFKYSPEIRKLIYTTNAIENFNRQLRKVTKTKSAFVSDDALMKILYLTTMSIVDKWTMPIKDWGSILGNLLIFFGDRVKITL</sequence>
<dbReference type="AlphaFoldDB" id="A0A1M6A3E7"/>
<dbReference type="OrthoDB" id="9779930at2"/>
<evidence type="ECO:0000256" key="5">
    <source>
        <dbReference type="ARBA" id="ARBA00023172"/>
    </source>
</evidence>
<proteinExistence type="inferred from homology"/>
<gene>
    <name evidence="7" type="ORF">SAMN02745170_00001</name>
</gene>
<keyword evidence="5 6" id="KW-0233">DNA recombination</keyword>
<dbReference type="Pfam" id="PF00872">
    <property type="entry name" value="Transposase_mut"/>
    <property type="match status" value="1"/>
</dbReference>